<protein>
    <submittedName>
        <fullName evidence="3">ATP-dependent DNA helicase</fullName>
    </submittedName>
</protein>
<dbReference type="Proteomes" id="UP000267606">
    <property type="component" value="Unassembled WGS sequence"/>
</dbReference>
<dbReference type="GO" id="GO:0005657">
    <property type="term" value="C:replication fork"/>
    <property type="evidence" value="ECO:0007669"/>
    <property type="project" value="TreeGrafter"/>
</dbReference>
<dbReference type="AlphaFoldDB" id="A0A183HAP8"/>
<dbReference type="EMBL" id="UZAJ01003510">
    <property type="protein sequence ID" value="VDO40325.1"/>
    <property type="molecule type" value="Genomic_DNA"/>
</dbReference>
<dbReference type="STRING" id="387005.A0A183HAP8"/>
<reference evidence="1 2" key="2">
    <citation type="submission" date="2018-11" db="EMBL/GenBank/DDBJ databases">
        <authorList>
            <consortium name="Pathogen Informatics"/>
        </authorList>
    </citation>
    <scope>NUCLEOTIDE SEQUENCE [LARGE SCALE GENOMIC DNA]</scope>
</reference>
<evidence type="ECO:0000313" key="1">
    <source>
        <dbReference type="EMBL" id="VDO40325.1"/>
    </source>
</evidence>
<gene>
    <name evidence="1" type="ORF">OFLC_LOCUS4559</name>
</gene>
<proteinExistence type="predicted"/>
<dbReference type="WBParaSite" id="OFLC_0000455901-mRNA-1">
    <property type="protein sequence ID" value="OFLC_0000455901-mRNA-1"/>
    <property type="gene ID" value="OFLC_0000455901"/>
</dbReference>
<dbReference type="PANTHER" id="PTHR23274:SF51">
    <property type="entry name" value="OS03G0423850 PROTEIN"/>
    <property type="match status" value="1"/>
</dbReference>
<accession>A0A183HAP8</accession>
<reference evidence="3" key="1">
    <citation type="submission" date="2016-06" db="UniProtKB">
        <authorList>
            <consortium name="WormBaseParasite"/>
        </authorList>
    </citation>
    <scope>IDENTIFICATION</scope>
</reference>
<dbReference type="PANTHER" id="PTHR23274">
    <property type="entry name" value="DNA HELICASE-RELATED"/>
    <property type="match status" value="1"/>
</dbReference>
<keyword evidence="2" id="KW-1185">Reference proteome</keyword>
<name>A0A183HAP8_9BILA</name>
<dbReference type="GO" id="GO:0006260">
    <property type="term" value="P:DNA replication"/>
    <property type="evidence" value="ECO:0007669"/>
    <property type="project" value="TreeGrafter"/>
</dbReference>
<evidence type="ECO:0000313" key="3">
    <source>
        <dbReference type="WBParaSite" id="OFLC_0000455901-mRNA-1"/>
    </source>
</evidence>
<evidence type="ECO:0000313" key="2">
    <source>
        <dbReference type="Proteomes" id="UP000267606"/>
    </source>
</evidence>
<sequence length="73" mass="8288">MGSVEETTILVGSFKDRDVFIPRIRIIPVDMPLQFKRLQFPIRLAFVFTINKAQGQSLELCGSDLETDCFTHG</sequence>
<organism evidence="3">
    <name type="scientific">Onchocerca flexuosa</name>
    <dbReference type="NCBI Taxonomy" id="387005"/>
    <lineage>
        <taxon>Eukaryota</taxon>
        <taxon>Metazoa</taxon>
        <taxon>Ecdysozoa</taxon>
        <taxon>Nematoda</taxon>
        <taxon>Chromadorea</taxon>
        <taxon>Rhabditida</taxon>
        <taxon>Spirurina</taxon>
        <taxon>Spiruromorpha</taxon>
        <taxon>Filarioidea</taxon>
        <taxon>Onchocercidae</taxon>
        <taxon>Onchocerca</taxon>
    </lineage>
</organism>